<dbReference type="SUPFAM" id="SSF47203">
    <property type="entry name" value="Acyl-CoA dehydrogenase C-terminal domain-like"/>
    <property type="match status" value="1"/>
</dbReference>
<dbReference type="PANTHER" id="PTHR43884:SF37">
    <property type="entry name" value="ACYL-COA DEHYDROGENASE"/>
    <property type="match status" value="1"/>
</dbReference>
<evidence type="ECO:0000256" key="2">
    <source>
        <dbReference type="ARBA" id="ARBA00009347"/>
    </source>
</evidence>
<keyword evidence="10" id="KW-1185">Reference proteome</keyword>
<dbReference type="Gene3D" id="1.20.140.10">
    <property type="entry name" value="Butyryl-CoA Dehydrogenase, subunit A, domain 3"/>
    <property type="match status" value="1"/>
</dbReference>
<evidence type="ECO:0000259" key="7">
    <source>
        <dbReference type="Pfam" id="PF02770"/>
    </source>
</evidence>
<keyword evidence="3 5" id="KW-0285">Flavoprotein</keyword>
<comment type="similarity">
    <text evidence="2 5">Belongs to the acyl-CoA dehydrogenase family.</text>
</comment>
<dbReference type="InterPro" id="IPR037069">
    <property type="entry name" value="AcylCoA_DH/ox_N_sf"/>
</dbReference>
<dbReference type="EMBL" id="LR778301">
    <property type="protein sequence ID" value="CAB1369732.1"/>
    <property type="molecule type" value="Genomic_DNA"/>
</dbReference>
<sequence>MDTEGDAMDIDLDLTLTDEMLAIRESCHRFAEEVMRPLAAKLDRMDPEAVIAKDSPLWEGLEKYKALGLVGMPECYGDDLSPAQRTLMHSIVCEELAWGDVGLFITYALYNMAPGIAKAYGRPDLVEFFRQRNEICCLALTEPNHGSDMVAFPDASFRDPKGRSDLRARRDGDDFILNGQKAAWVSTGTIAGSGIVFATYENSKQGRADGAVFLMPFDLPGVSRGKPLDKLGQRTLNQGEIFFDNVRVPRQFFLMDGPDVYPHVLGATLRDANIAMGQQFIGVARAAYEHALAYAKERVQGGVPIIQHQAVKLRLFNMFSKLTAARSHVRRIAMANAAKEGGVPFPYAATAKIVSTQTCLDIAHEAITLFGGYGLCREYPVEKLFRDARASLIEDGENTMLALMSVSHF</sequence>
<dbReference type="GO" id="GO:0050660">
    <property type="term" value="F:flavin adenine dinucleotide binding"/>
    <property type="evidence" value="ECO:0007669"/>
    <property type="project" value="InterPro"/>
</dbReference>
<evidence type="ECO:0000313" key="10">
    <source>
        <dbReference type="Proteomes" id="UP000515733"/>
    </source>
</evidence>
<dbReference type="Pfam" id="PF02771">
    <property type="entry name" value="Acyl-CoA_dh_N"/>
    <property type="match status" value="1"/>
</dbReference>
<dbReference type="Proteomes" id="UP000515733">
    <property type="component" value="Chromosome"/>
</dbReference>
<dbReference type="PANTHER" id="PTHR43884">
    <property type="entry name" value="ACYL-COA DEHYDROGENASE"/>
    <property type="match status" value="1"/>
</dbReference>
<reference evidence="9 10" key="1">
    <citation type="submission" date="2020-03" db="EMBL/GenBank/DDBJ databases">
        <authorList>
            <consortium name="Genoscope - CEA"/>
            <person name="William W."/>
        </authorList>
    </citation>
    <scope>NUCLEOTIDE SEQUENCE [LARGE SCALE GENOMIC DNA]</scope>
    <source>
        <strain evidence="10">DSM 16959</strain>
    </source>
</reference>
<name>A0A6S6YAV9_9PROT</name>
<evidence type="ECO:0000259" key="8">
    <source>
        <dbReference type="Pfam" id="PF02771"/>
    </source>
</evidence>
<evidence type="ECO:0000256" key="4">
    <source>
        <dbReference type="ARBA" id="ARBA00022827"/>
    </source>
</evidence>
<dbReference type="Pfam" id="PF00441">
    <property type="entry name" value="Acyl-CoA_dh_1"/>
    <property type="match status" value="1"/>
</dbReference>
<evidence type="ECO:0000313" key="9">
    <source>
        <dbReference type="EMBL" id="CAB1369732.1"/>
    </source>
</evidence>
<evidence type="ECO:0000259" key="6">
    <source>
        <dbReference type="Pfam" id="PF00441"/>
    </source>
</evidence>
<dbReference type="InterPro" id="IPR006091">
    <property type="entry name" value="Acyl-CoA_Oxase/DH_mid-dom"/>
</dbReference>
<evidence type="ECO:0000256" key="1">
    <source>
        <dbReference type="ARBA" id="ARBA00001974"/>
    </source>
</evidence>
<evidence type="ECO:0000256" key="3">
    <source>
        <dbReference type="ARBA" id="ARBA00022630"/>
    </source>
</evidence>
<feature type="domain" description="Acyl-CoA dehydrogenase/oxidase C-terminal" evidence="6">
    <location>
        <begin position="269"/>
        <end position="401"/>
    </location>
</feature>
<dbReference type="AlphaFoldDB" id="A0A6S6YAV9"/>
<dbReference type="InterPro" id="IPR013786">
    <property type="entry name" value="AcylCoA_DH/ox_N"/>
</dbReference>
<protein>
    <submittedName>
        <fullName evidence="9">Acyl-CoA dehydrogenase domain protein</fullName>
    </submittedName>
</protein>
<keyword evidence="5" id="KW-0560">Oxidoreductase</keyword>
<keyword evidence="4 5" id="KW-0274">FAD</keyword>
<dbReference type="Gene3D" id="1.10.540.10">
    <property type="entry name" value="Acyl-CoA dehydrogenase/oxidase, N-terminal domain"/>
    <property type="match status" value="1"/>
</dbReference>
<feature type="domain" description="Acyl-CoA oxidase/dehydrogenase middle" evidence="7">
    <location>
        <begin position="137"/>
        <end position="246"/>
    </location>
</feature>
<evidence type="ECO:0000256" key="5">
    <source>
        <dbReference type="RuleBase" id="RU362125"/>
    </source>
</evidence>
<comment type="cofactor">
    <cofactor evidence="1 5">
        <name>FAD</name>
        <dbReference type="ChEBI" id="CHEBI:57692"/>
    </cofactor>
</comment>
<dbReference type="InterPro" id="IPR046373">
    <property type="entry name" value="Acyl-CoA_Oxase/DH_mid-dom_sf"/>
</dbReference>
<dbReference type="Gene3D" id="2.40.110.10">
    <property type="entry name" value="Butyryl-CoA Dehydrogenase, subunit A, domain 2"/>
    <property type="match status" value="1"/>
</dbReference>
<proteinExistence type="inferred from homology"/>
<dbReference type="GO" id="GO:0003995">
    <property type="term" value="F:acyl-CoA dehydrogenase activity"/>
    <property type="evidence" value="ECO:0007669"/>
    <property type="project" value="TreeGrafter"/>
</dbReference>
<organism evidence="9 10">
    <name type="scientific">Denitratisoma oestradiolicum</name>
    <dbReference type="NCBI Taxonomy" id="311182"/>
    <lineage>
        <taxon>Bacteria</taxon>
        <taxon>Pseudomonadati</taxon>
        <taxon>Pseudomonadota</taxon>
        <taxon>Betaproteobacteria</taxon>
        <taxon>Nitrosomonadales</taxon>
        <taxon>Sterolibacteriaceae</taxon>
        <taxon>Denitratisoma</taxon>
    </lineage>
</organism>
<feature type="domain" description="Acyl-CoA dehydrogenase/oxidase N-terminal" evidence="8">
    <location>
        <begin position="17"/>
        <end position="112"/>
    </location>
</feature>
<dbReference type="InterPro" id="IPR009100">
    <property type="entry name" value="AcylCoA_DH/oxidase_NM_dom_sf"/>
</dbReference>
<accession>A0A6S6YAV9</accession>
<dbReference type="SUPFAM" id="SSF56645">
    <property type="entry name" value="Acyl-CoA dehydrogenase NM domain-like"/>
    <property type="match status" value="1"/>
</dbReference>
<dbReference type="KEGG" id="doe:DENOEST_2567"/>
<dbReference type="Pfam" id="PF02770">
    <property type="entry name" value="Acyl-CoA_dh_M"/>
    <property type="match status" value="1"/>
</dbReference>
<dbReference type="InterPro" id="IPR036250">
    <property type="entry name" value="AcylCo_DH-like_C"/>
</dbReference>
<gene>
    <name evidence="9" type="ORF">DENOEST_2567</name>
</gene>
<dbReference type="InterPro" id="IPR009075">
    <property type="entry name" value="AcylCo_DH/oxidase_C"/>
</dbReference>